<organism evidence="2 3">
    <name type="scientific">Thermoleophilum album</name>
    <dbReference type="NCBI Taxonomy" id="29539"/>
    <lineage>
        <taxon>Bacteria</taxon>
        <taxon>Bacillati</taxon>
        <taxon>Actinomycetota</taxon>
        <taxon>Thermoleophilia</taxon>
        <taxon>Thermoleophilales</taxon>
        <taxon>Thermoleophilaceae</taxon>
        <taxon>Thermoleophilum</taxon>
    </lineage>
</organism>
<reference evidence="3" key="1">
    <citation type="submission" date="2016-10" db="EMBL/GenBank/DDBJ databases">
        <authorList>
            <person name="Varghese N."/>
            <person name="Submissions S."/>
        </authorList>
    </citation>
    <scope>NUCLEOTIDE SEQUENCE [LARGE SCALE GENOMIC DNA]</scope>
    <source>
        <strain evidence="3">ATCC 35263</strain>
    </source>
</reference>
<feature type="region of interest" description="Disordered" evidence="1">
    <location>
        <begin position="162"/>
        <end position="216"/>
    </location>
</feature>
<dbReference type="InterPro" id="IPR001387">
    <property type="entry name" value="Cro/C1-type_HTH"/>
</dbReference>
<name>A0A1H6FKJ6_THEAL</name>
<evidence type="ECO:0000256" key="1">
    <source>
        <dbReference type="SAM" id="MobiDB-lite"/>
    </source>
</evidence>
<protein>
    <submittedName>
        <fullName evidence="2">Helix-turn-helix domain-containing protein</fullName>
    </submittedName>
</protein>
<keyword evidence="3" id="KW-1185">Reference proteome</keyword>
<dbReference type="Proteomes" id="UP000222056">
    <property type="component" value="Unassembled WGS sequence"/>
</dbReference>
<dbReference type="OrthoDB" id="3608749at2"/>
<sequence length="216" mass="23806">MPEGDHEMTLFERLAAFAQAFAAGEDPDPFAYTEGLTEVEQRALLGFIDAYLREAPRLAPELVAESLRDRITERAWRAVAGRSGLWPLLLPALRERARKLRREVVAELAARLGASSREAKIADYYHRMEQGSLPAAGVSDTVLEALAKVLGTTLEELRQAGRALPALGPEPRTSSVFARTAEQPSEPSEESRSPSANSWDEWDEIDRLFLGGPPPQ</sequence>
<dbReference type="STRING" id="29539.SAMN02745716_0204"/>
<dbReference type="AlphaFoldDB" id="A0A1H6FKJ6"/>
<evidence type="ECO:0000313" key="3">
    <source>
        <dbReference type="Proteomes" id="UP000222056"/>
    </source>
</evidence>
<gene>
    <name evidence="2" type="ORF">SAMN02745716_0204</name>
</gene>
<accession>A0A1H6FKJ6</accession>
<proteinExistence type="predicted"/>
<dbReference type="EMBL" id="FNWJ01000001">
    <property type="protein sequence ID" value="SEH10355.1"/>
    <property type="molecule type" value="Genomic_DNA"/>
</dbReference>
<dbReference type="CDD" id="cd00093">
    <property type="entry name" value="HTH_XRE"/>
    <property type="match status" value="1"/>
</dbReference>
<evidence type="ECO:0000313" key="2">
    <source>
        <dbReference type="EMBL" id="SEH10355.1"/>
    </source>
</evidence>
<dbReference type="RefSeq" id="WP_093115421.1">
    <property type="nucleotide sequence ID" value="NZ_FNWJ01000001.1"/>
</dbReference>